<sequence>MSSILQPHHQAEKALKHHILLAVLLNPHQLHHCNQFLQTLHLKSHHLEIVNQDHLLLVHPQIEHLFNPHLLDHQLKKMIGVLKKNGEGTQKLL</sequence>
<evidence type="ECO:0000313" key="1">
    <source>
        <dbReference type="EMBL" id="JAA84275.1"/>
    </source>
</evidence>
<dbReference type="EMBL" id="GAIX01008285">
    <property type="protein sequence ID" value="JAA84275.1"/>
    <property type="molecule type" value="Transcribed_RNA"/>
</dbReference>
<reference evidence="1" key="1">
    <citation type="journal article" date="2013" name="BMC Genomics">
        <title>Unscrambling butterfly oogenesis.</title>
        <authorList>
            <person name="Carter J.M."/>
            <person name="Baker S.C."/>
            <person name="Pink R."/>
            <person name="Carter D.R."/>
            <person name="Collins A."/>
            <person name="Tomlin J."/>
            <person name="Gibbs M."/>
            <person name="Breuker C.J."/>
        </authorList>
    </citation>
    <scope>NUCLEOTIDE SEQUENCE</scope>
    <source>
        <tissue evidence="1">Ovary</tissue>
    </source>
</reference>
<name>S4PBH0_9NEOP</name>
<organism evidence="1">
    <name type="scientific">Pararge aegeria</name>
    <name type="common">speckled wood butterfly</name>
    <dbReference type="NCBI Taxonomy" id="116150"/>
    <lineage>
        <taxon>Eukaryota</taxon>
        <taxon>Metazoa</taxon>
        <taxon>Ecdysozoa</taxon>
        <taxon>Arthropoda</taxon>
        <taxon>Hexapoda</taxon>
        <taxon>Insecta</taxon>
        <taxon>Pterygota</taxon>
        <taxon>Neoptera</taxon>
        <taxon>Endopterygota</taxon>
        <taxon>Lepidoptera</taxon>
        <taxon>Glossata</taxon>
        <taxon>Ditrysia</taxon>
        <taxon>Papilionoidea</taxon>
        <taxon>Nymphalidae</taxon>
        <taxon>Satyrinae</taxon>
        <taxon>Satyrini</taxon>
        <taxon>Parargina</taxon>
        <taxon>Pararge</taxon>
    </lineage>
</organism>
<proteinExistence type="predicted"/>
<dbReference type="AlphaFoldDB" id="S4PBH0"/>
<protein>
    <submittedName>
        <fullName evidence="1">Uncharacterized protein</fullName>
    </submittedName>
</protein>
<feature type="non-terminal residue" evidence="1">
    <location>
        <position position="93"/>
    </location>
</feature>
<reference evidence="1" key="2">
    <citation type="submission" date="2013-05" db="EMBL/GenBank/DDBJ databases">
        <authorList>
            <person name="Carter J.-M."/>
            <person name="Baker S.C."/>
            <person name="Pink R."/>
            <person name="Carter D.R.F."/>
            <person name="Collins A."/>
            <person name="Tomlin J."/>
            <person name="Gibbs M."/>
            <person name="Breuker C.J."/>
        </authorList>
    </citation>
    <scope>NUCLEOTIDE SEQUENCE</scope>
    <source>
        <tissue evidence="1">Ovary</tissue>
    </source>
</reference>
<accession>S4PBH0</accession>